<evidence type="ECO:0000313" key="3">
    <source>
        <dbReference type="Proteomes" id="UP001295444"/>
    </source>
</evidence>
<proteinExistence type="predicted"/>
<feature type="region of interest" description="Disordered" evidence="1">
    <location>
        <begin position="48"/>
        <end position="71"/>
    </location>
</feature>
<gene>
    <name evidence="2" type="ORF">PECUL_23A030725</name>
</gene>
<evidence type="ECO:0000313" key="2">
    <source>
        <dbReference type="EMBL" id="CAH2299586.1"/>
    </source>
</evidence>
<accession>A0AAD1SDR3</accession>
<keyword evidence="3" id="KW-1185">Reference proteome</keyword>
<name>A0AAD1SDR3_PELCU</name>
<dbReference type="Proteomes" id="UP001295444">
    <property type="component" value="Chromosome 06"/>
</dbReference>
<dbReference type="EMBL" id="OW240917">
    <property type="protein sequence ID" value="CAH2299586.1"/>
    <property type="molecule type" value="Genomic_DNA"/>
</dbReference>
<evidence type="ECO:0000256" key="1">
    <source>
        <dbReference type="SAM" id="MobiDB-lite"/>
    </source>
</evidence>
<reference evidence="2" key="1">
    <citation type="submission" date="2022-03" db="EMBL/GenBank/DDBJ databases">
        <authorList>
            <person name="Alioto T."/>
            <person name="Alioto T."/>
            <person name="Gomez Garrido J."/>
        </authorList>
    </citation>
    <scope>NUCLEOTIDE SEQUENCE</scope>
</reference>
<protein>
    <submittedName>
        <fullName evidence="2">NK1 transcription factor-related 1</fullName>
    </submittedName>
</protein>
<sequence>MNVSREKVQVDISSGPASVVVEAGPCSIHGEMMESNGEQRLSANEIPNYGCQRDNRQGGDNQNGNTPGQEGIVGALPAVHRTTSFSVLDILDPNKFNSKQRLCSVAYKPNTDYIIRGEDKQDQGTELAHQKPCLEDFDNCKKSADVLRLIIVPRNSVPILGYRTCSFRIAWSSIPLTWRRSIPIVCDSYMCISEALGSHQLVACAFQMVSTHFVHLLTCGCGIQCVGRDGKKGHS</sequence>
<dbReference type="AlphaFoldDB" id="A0AAD1SDR3"/>
<organism evidence="2 3">
    <name type="scientific">Pelobates cultripes</name>
    <name type="common">Western spadefoot toad</name>
    <dbReference type="NCBI Taxonomy" id="61616"/>
    <lineage>
        <taxon>Eukaryota</taxon>
        <taxon>Metazoa</taxon>
        <taxon>Chordata</taxon>
        <taxon>Craniata</taxon>
        <taxon>Vertebrata</taxon>
        <taxon>Euteleostomi</taxon>
        <taxon>Amphibia</taxon>
        <taxon>Batrachia</taxon>
        <taxon>Anura</taxon>
        <taxon>Pelobatoidea</taxon>
        <taxon>Pelobatidae</taxon>
        <taxon>Pelobates</taxon>
    </lineage>
</organism>